<feature type="transmembrane region" description="Helical" evidence="2">
    <location>
        <begin position="54"/>
        <end position="75"/>
    </location>
</feature>
<feature type="compositionally biased region" description="Polar residues" evidence="1">
    <location>
        <begin position="198"/>
        <end position="220"/>
    </location>
</feature>
<gene>
    <name evidence="3" type="ORF">Hypma_001947</name>
</gene>
<evidence type="ECO:0000313" key="4">
    <source>
        <dbReference type="Proteomes" id="UP000076154"/>
    </source>
</evidence>
<name>A0A369J9F1_HYPMA</name>
<feature type="region of interest" description="Disordered" evidence="1">
    <location>
        <begin position="1"/>
        <end position="22"/>
    </location>
</feature>
<dbReference type="EMBL" id="LUEZ02000113">
    <property type="protein sequence ID" value="RDB17065.1"/>
    <property type="molecule type" value="Genomic_DNA"/>
</dbReference>
<feature type="region of interest" description="Disordered" evidence="1">
    <location>
        <begin position="158"/>
        <end position="244"/>
    </location>
</feature>
<feature type="transmembrane region" description="Helical" evidence="2">
    <location>
        <begin position="332"/>
        <end position="360"/>
    </location>
</feature>
<evidence type="ECO:0000256" key="1">
    <source>
        <dbReference type="SAM" id="MobiDB-lite"/>
    </source>
</evidence>
<keyword evidence="2" id="KW-1133">Transmembrane helix</keyword>
<protein>
    <submittedName>
        <fullName evidence="3">Uncharacterized protein</fullName>
    </submittedName>
</protein>
<accession>A0A369J9F1</accession>
<feature type="transmembrane region" description="Helical" evidence="2">
    <location>
        <begin position="118"/>
        <end position="139"/>
    </location>
</feature>
<evidence type="ECO:0000256" key="2">
    <source>
        <dbReference type="SAM" id="Phobius"/>
    </source>
</evidence>
<evidence type="ECO:0000313" key="3">
    <source>
        <dbReference type="EMBL" id="RDB17065.1"/>
    </source>
</evidence>
<dbReference type="InParanoid" id="A0A369J9F1"/>
<sequence length="364" mass="40077">MPESSSILPLSSSTSFPESSSPWPKITWYRILVLISIVGFLSPKAALSNANEGVAATLEWVFGIPWTILMTFLAWCESRPPPSLRWLLDTDWSWRLRLLASLRKMIVPLTSLCELNSVLTFVALAFVAAIGVAIVVLLVRKSNRHAIPPTEWATSSDAHSVSLLNTSPPPVLTRRPKTPTESTLLPPPPSLQLSTSSEIALSTTEDTRTTSQPTTLSHTLGTIAAPPPETPAKPPSLTTSSYPSLTEPPGDISVLIGLDPTVPAVHTGVEFDGSIQNQKQMVHDVPIIWEISLIYLALRMYNRSFRNRLPGRAGKQKRIRCRSMRIRRRASLAFKAAFSFASVLSFESFLCFGIGAWYYVIDEP</sequence>
<keyword evidence="4" id="KW-1185">Reference proteome</keyword>
<dbReference type="OrthoDB" id="3058001at2759"/>
<reference evidence="3" key="1">
    <citation type="submission" date="2018-04" db="EMBL/GenBank/DDBJ databases">
        <title>Whole genome sequencing of Hypsizygus marmoreus.</title>
        <authorList>
            <person name="Choi I.-G."/>
            <person name="Min B."/>
            <person name="Kim J.-G."/>
            <person name="Kim S."/>
            <person name="Oh Y.-L."/>
            <person name="Kong W.-S."/>
            <person name="Park H."/>
            <person name="Jeong J."/>
            <person name="Song E.-S."/>
        </authorList>
    </citation>
    <scope>NUCLEOTIDE SEQUENCE [LARGE SCALE GENOMIC DNA]</scope>
    <source>
        <strain evidence="3">51987-8</strain>
    </source>
</reference>
<feature type="compositionally biased region" description="Pro residues" evidence="1">
    <location>
        <begin position="225"/>
        <end position="234"/>
    </location>
</feature>
<feature type="transmembrane region" description="Helical" evidence="2">
    <location>
        <begin position="26"/>
        <end position="42"/>
    </location>
</feature>
<dbReference type="AlphaFoldDB" id="A0A369J9F1"/>
<proteinExistence type="predicted"/>
<keyword evidence="2" id="KW-0472">Membrane</keyword>
<comment type="caution">
    <text evidence="3">The sequence shown here is derived from an EMBL/GenBank/DDBJ whole genome shotgun (WGS) entry which is preliminary data.</text>
</comment>
<dbReference type="Proteomes" id="UP000076154">
    <property type="component" value="Unassembled WGS sequence"/>
</dbReference>
<organism evidence="3 4">
    <name type="scientific">Hypsizygus marmoreus</name>
    <name type="common">White beech mushroom</name>
    <name type="synonym">Agaricus marmoreus</name>
    <dbReference type="NCBI Taxonomy" id="39966"/>
    <lineage>
        <taxon>Eukaryota</taxon>
        <taxon>Fungi</taxon>
        <taxon>Dikarya</taxon>
        <taxon>Basidiomycota</taxon>
        <taxon>Agaricomycotina</taxon>
        <taxon>Agaricomycetes</taxon>
        <taxon>Agaricomycetidae</taxon>
        <taxon>Agaricales</taxon>
        <taxon>Tricholomatineae</taxon>
        <taxon>Lyophyllaceae</taxon>
        <taxon>Hypsizygus</taxon>
    </lineage>
</organism>
<keyword evidence="2" id="KW-0812">Transmembrane</keyword>
<feature type="compositionally biased region" description="Low complexity" evidence="1">
    <location>
        <begin position="235"/>
        <end position="244"/>
    </location>
</feature>